<evidence type="ECO:0000256" key="9">
    <source>
        <dbReference type="ARBA" id="ARBA00023326"/>
    </source>
</evidence>
<evidence type="ECO:0000256" key="6">
    <source>
        <dbReference type="ARBA" id="ARBA00023033"/>
    </source>
</evidence>
<evidence type="ECO:0000259" key="13">
    <source>
        <dbReference type="Pfam" id="PF03443"/>
    </source>
</evidence>
<dbReference type="InterPro" id="IPR005103">
    <property type="entry name" value="AA9_LPMO"/>
</dbReference>
<comment type="catalytic activity">
    <reaction evidence="11">
        <text>[(1-&gt;4)-beta-D-glucosyl]n+m + reduced acceptor + O2 = 4-dehydro-beta-D-glucosyl-[(1-&gt;4)-beta-D-glucosyl]n-1 + [(1-&gt;4)-beta-D-glucosyl]m + acceptor + H2O.</text>
        <dbReference type="EC" id="1.14.99.56"/>
    </reaction>
</comment>
<evidence type="ECO:0000313" key="14">
    <source>
        <dbReference type="EMBL" id="KAF5329204.1"/>
    </source>
</evidence>
<keyword evidence="9" id="KW-0624">Polysaccharide degradation</keyword>
<dbReference type="Gene3D" id="2.70.50.70">
    <property type="match status" value="1"/>
</dbReference>
<dbReference type="CDD" id="cd21175">
    <property type="entry name" value="LPMO_AA9"/>
    <property type="match status" value="1"/>
</dbReference>
<keyword evidence="7" id="KW-1015">Disulfide bond</keyword>
<keyword evidence="3" id="KW-0136">Cellulose degradation</keyword>
<comment type="cofactor">
    <cofactor evidence="1">
        <name>Cu(2+)</name>
        <dbReference type="ChEBI" id="CHEBI:29036"/>
    </cofactor>
</comment>
<keyword evidence="4" id="KW-0560">Oxidoreductase</keyword>
<evidence type="ECO:0000256" key="3">
    <source>
        <dbReference type="ARBA" id="ARBA00023001"/>
    </source>
</evidence>
<keyword evidence="8" id="KW-0119">Carbohydrate metabolism</keyword>
<dbReference type="Pfam" id="PF03443">
    <property type="entry name" value="AA9"/>
    <property type="match status" value="1"/>
</dbReference>
<evidence type="ECO:0000256" key="10">
    <source>
        <dbReference type="ARBA" id="ARBA00044502"/>
    </source>
</evidence>
<evidence type="ECO:0000313" key="15">
    <source>
        <dbReference type="Proteomes" id="UP000541558"/>
    </source>
</evidence>
<protein>
    <recommendedName>
        <fullName evidence="12">lytic cellulose monooxygenase (C4-dehydrogenating)</fullName>
        <ecNumber evidence="12">1.14.99.56</ecNumber>
    </recommendedName>
</protein>
<gene>
    <name evidence="14" type="ORF">D9611_013205</name>
</gene>
<dbReference type="AlphaFoldDB" id="A0A8H5FA15"/>
<reference evidence="14 15" key="1">
    <citation type="journal article" date="2020" name="ISME J.">
        <title>Uncovering the hidden diversity of litter-decomposition mechanisms in mushroom-forming fungi.</title>
        <authorList>
            <person name="Floudas D."/>
            <person name="Bentzer J."/>
            <person name="Ahren D."/>
            <person name="Johansson T."/>
            <person name="Persson P."/>
            <person name="Tunlid A."/>
        </authorList>
    </citation>
    <scope>NUCLEOTIDE SEQUENCE [LARGE SCALE GENOMIC DNA]</scope>
    <source>
        <strain evidence="14 15">CBS 175.51</strain>
    </source>
</reference>
<proteinExistence type="inferred from homology"/>
<evidence type="ECO:0000256" key="1">
    <source>
        <dbReference type="ARBA" id="ARBA00001973"/>
    </source>
</evidence>
<evidence type="ECO:0000256" key="4">
    <source>
        <dbReference type="ARBA" id="ARBA00023002"/>
    </source>
</evidence>
<sequence>MRLASERRSLLILYLSRHFIRKISRRTQLSGYILPLNECCSQSVLLLHNMVSATATKFLLTALALAARVAAHGYVQEITLGSTVHTGYLPYNDVYVTPTPERLIRKIPGNGPIEDLTLIDLQCNGWSEGGYVGSAPAPLVGTIAAGETVTFNWTAWPDSHKGPILTYLARAPDGVDIRKWEPGTDAVWFKIDHAGKDKDEKWAADEFLTTYSVKIPPKLKPGQYIIRHEILALHGAFAYPGIQSYPSCAQVQVTGNGSAFPTSFVSFPGAYTPETPGIVFNIYNGWQPPPYPIPGPEVWTGGN</sequence>
<evidence type="ECO:0000256" key="11">
    <source>
        <dbReference type="ARBA" id="ARBA00045077"/>
    </source>
</evidence>
<keyword evidence="6" id="KW-0503">Monooxygenase</keyword>
<keyword evidence="15" id="KW-1185">Reference proteome</keyword>
<evidence type="ECO:0000256" key="7">
    <source>
        <dbReference type="ARBA" id="ARBA00023157"/>
    </source>
</evidence>
<keyword evidence="5" id="KW-0186">Copper</keyword>
<dbReference type="GO" id="GO:0004497">
    <property type="term" value="F:monooxygenase activity"/>
    <property type="evidence" value="ECO:0007669"/>
    <property type="project" value="UniProtKB-KW"/>
</dbReference>
<comment type="caution">
    <text evidence="14">The sequence shown here is derived from an EMBL/GenBank/DDBJ whole genome shotgun (WGS) entry which is preliminary data.</text>
</comment>
<accession>A0A8H5FA15</accession>
<dbReference type="EC" id="1.14.99.56" evidence="12"/>
<dbReference type="Proteomes" id="UP000541558">
    <property type="component" value="Unassembled WGS sequence"/>
</dbReference>
<dbReference type="GO" id="GO:0030245">
    <property type="term" value="P:cellulose catabolic process"/>
    <property type="evidence" value="ECO:0007669"/>
    <property type="project" value="UniProtKB-KW"/>
</dbReference>
<dbReference type="EMBL" id="JAACJK010000121">
    <property type="protein sequence ID" value="KAF5329204.1"/>
    <property type="molecule type" value="Genomic_DNA"/>
</dbReference>
<evidence type="ECO:0000256" key="12">
    <source>
        <dbReference type="ARBA" id="ARBA00047174"/>
    </source>
</evidence>
<keyword evidence="2" id="KW-0479">Metal-binding</keyword>
<dbReference type="PANTHER" id="PTHR33353:SF6">
    <property type="entry name" value="ENDOGLUCANASE IV"/>
    <property type="match status" value="1"/>
</dbReference>
<dbReference type="InterPro" id="IPR049892">
    <property type="entry name" value="AA9"/>
</dbReference>
<dbReference type="GO" id="GO:0046872">
    <property type="term" value="F:metal ion binding"/>
    <property type="evidence" value="ECO:0007669"/>
    <property type="project" value="UniProtKB-KW"/>
</dbReference>
<evidence type="ECO:0000256" key="2">
    <source>
        <dbReference type="ARBA" id="ARBA00022723"/>
    </source>
</evidence>
<name>A0A8H5FA15_9AGAR</name>
<dbReference type="PANTHER" id="PTHR33353">
    <property type="entry name" value="PUTATIVE (AFU_ORTHOLOGUE AFUA_1G12560)-RELATED"/>
    <property type="match status" value="1"/>
</dbReference>
<evidence type="ECO:0000256" key="5">
    <source>
        <dbReference type="ARBA" id="ARBA00023008"/>
    </source>
</evidence>
<organism evidence="14 15">
    <name type="scientific">Ephemerocybe angulata</name>
    <dbReference type="NCBI Taxonomy" id="980116"/>
    <lineage>
        <taxon>Eukaryota</taxon>
        <taxon>Fungi</taxon>
        <taxon>Dikarya</taxon>
        <taxon>Basidiomycota</taxon>
        <taxon>Agaricomycotina</taxon>
        <taxon>Agaricomycetes</taxon>
        <taxon>Agaricomycetidae</taxon>
        <taxon>Agaricales</taxon>
        <taxon>Agaricineae</taxon>
        <taxon>Psathyrellaceae</taxon>
        <taxon>Ephemerocybe</taxon>
    </lineage>
</organism>
<dbReference type="OrthoDB" id="4849160at2759"/>
<feature type="domain" description="Auxiliary Activity family 9 catalytic" evidence="13">
    <location>
        <begin position="72"/>
        <end position="287"/>
    </location>
</feature>
<comment type="similarity">
    <text evidence="10">Belongs to the polysaccharide monooxygenase AA9 family.</text>
</comment>
<evidence type="ECO:0000256" key="8">
    <source>
        <dbReference type="ARBA" id="ARBA00023277"/>
    </source>
</evidence>